<name>A0A1Q9BS66_SYMMI</name>
<accession>A0A1Q9BS66</accession>
<protein>
    <submittedName>
        <fullName evidence="1">Uncharacterized protein</fullName>
    </submittedName>
</protein>
<keyword evidence="2" id="KW-1185">Reference proteome</keyword>
<comment type="caution">
    <text evidence="1">The sequence shown here is derived from an EMBL/GenBank/DDBJ whole genome shotgun (WGS) entry which is preliminary data.</text>
</comment>
<evidence type="ECO:0000313" key="2">
    <source>
        <dbReference type="Proteomes" id="UP000186817"/>
    </source>
</evidence>
<evidence type="ECO:0000313" key="1">
    <source>
        <dbReference type="EMBL" id="OLP73538.1"/>
    </source>
</evidence>
<dbReference type="Proteomes" id="UP000186817">
    <property type="component" value="Unassembled WGS sequence"/>
</dbReference>
<gene>
    <name evidence="1" type="ORF">AK812_SmicGene47194</name>
</gene>
<reference evidence="1 2" key="1">
    <citation type="submission" date="2016-02" db="EMBL/GenBank/DDBJ databases">
        <title>Genome analysis of coral dinoflagellate symbionts highlights evolutionary adaptations to a symbiotic lifestyle.</title>
        <authorList>
            <person name="Aranda M."/>
            <person name="Li Y."/>
            <person name="Liew Y.J."/>
            <person name="Baumgarten S."/>
            <person name="Simakov O."/>
            <person name="Wilson M."/>
            <person name="Piel J."/>
            <person name="Ashoor H."/>
            <person name="Bougouffa S."/>
            <person name="Bajic V.B."/>
            <person name="Ryu T."/>
            <person name="Ravasi T."/>
            <person name="Bayer T."/>
            <person name="Micklem G."/>
            <person name="Kim H."/>
            <person name="Bhak J."/>
            <person name="Lajeunesse T.C."/>
            <person name="Voolstra C.R."/>
        </authorList>
    </citation>
    <scope>NUCLEOTIDE SEQUENCE [LARGE SCALE GENOMIC DNA]</scope>
    <source>
        <strain evidence="1 2">CCMP2467</strain>
    </source>
</reference>
<dbReference type="EMBL" id="LSRX01005270">
    <property type="protein sequence ID" value="OLP73538.1"/>
    <property type="molecule type" value="Genomic_DNA"/>
</dbReference>
<dbReference type="AlphaFoldDB" id="A0A1Q9BS66"/>
<dbReference type="OrthoDB" id="10331890at2759"/>
<proteinExistence type="predicted"/>
<sequence>MLQPSTVHTWRGRRGLTERVLDMATIDSTKKKYICGFTVHDAKELSQDGTAVDPLVVARCLTSFPGIPVVRCLGKDR</sequence>
<organism evidence="1 2">
    <name type="scientific">Symbiodinium microadriaticum</name>
    <name type="common">Dinoflagellate</name>
    <name type="synonym">Zooxanthella microadriatica</name>
    <dbReference type="NCBI Taxonomy" id="2951"/>
    <lineage>
        <taxon>Eukaryota</taxon>
        <taxon>Sar</taxon>
        <taxon>Alveolata</taxon>
        <taxon>Dinophyceae</taxon>
        <taxon>Suessiales</taxon>
        <taxon>Symbiodiniaceae</taxon>
        <taxon>Symbiodinium</taxon>
    </lineage>
</organism>